<sequence>MSTAYSLCLMCYKVKFSNVSDDVWLGVFAFVGRAELGLKLAIVSDRFDVLVDLYLKTRKWTIGTLEIQQAQDGNSAEILKLSKSFTYESVPIPQQPVPTNVIGFERICIRFIDQNVIAFLHRSQRLFDAHFVLTLEYYSNNEAFWDTAIAEIWPLLMAKLGALSLGNAGLAYLRSFISPTILRDCTGLREATADQALSKWLHTPREHGQSKLLKCCTWAAYPMMVEKLKMAFLCALTPVSYLHHHFMLCTSA</sequence>
<dbReference type="AlphaFoldDB" id="A0A914IFT2"/>
<evidence type="ECO:0000313" key="2">
    <source>
        <dbReference type="WBParaSite" id="Gr19_v10_g9471.t1"/>
    </source>
</evidence>
<name>A0A914IFT2_GLORO</name>
<reference evidence="2" key="1">
    <citation type="submission" date="2022-11" db="UniProtKB">
        <authorList>
            <consortium name="WormBaseParasite"/>
        </authorList>
    </citation>
    <scope>IDENTIFICATION</scope>
</reference>
<dbReference type="WBParaSite" id="Gr19_v10_g9471.t1">
    <property type="protein sequence ID" value="Gr19_v10_g9471.t1"/>
    <property type="gene ID" value="Gr19_v10_g9471"/>
</dbReference>
<protein>
    <submittedName>
        <fullName evidence="2">Uncharacterized protein</fullName>
    </submittedName>
</protein>
<proteinExistence type="predicted"/>
<organism evidence="1 2">
    <name type="scientific">Globodera rostochiensis</name>
    <name type="common">Golden nematode worm</name>
    <name type="synonym">Heterodera rostochiensis</name>
    <dbReference type="NCBI Taxonomy" id="31243"/>
    <lineage>
        <taxon>Eukaryota</taxon>
        <taxon>Metazoa</taxon>
        <taxon>Ecdysozoa</taxon>
        <taxon>Nematoda</taxon>
        <taxon>Chromadorea</taxon>
        <taxon>Rhabditida</taxon>
        <taxon>Tylenchina</taxon>
        <taxon>Tylenchomorpha</taxon>
        <taxon>Tylenchoidea</taxon>
        <taxon>Heteroderidae</taxon>
        <taxon>Heteroderinae</taxon>
        <taxon>Globodera</taxon>
    </lineage>
</organism>
<evidence type="ECO:0000313" key="1">
    <source>
        <dbReference type="Proteomes" id="UP000887572"/>
    </source>
</evidence>
<dbReference type="Proteomes" id="UP000887572">
    <property type="component" value="Unplaced"/>
</dbReference>
<accession>A0A914IFT2</accession>
<keyword evidence="1" id="KW-1185">Reference proteome</keyword>